<organism evidence="2 3">
    <name type="scientific">Hymenobacter canadensis</name>
    <dbReference type="NCBI Taxonomy" id="2999067"/>
    <lineage>
        <taxon>Bacteria</taxon>
        <taxon>Pseudomonadati</taxon>
        <taxon>Bacteroidota</taxon>
        <taxon>Cytophagia</taxon>
        <taxon>Cytophagales</taxon>
        <taxon>Hymenobacteraceae</taxon>
        <taxon>Hymenobacter</taxon>
    </lineage>
</organism>
<evidence type="ECO:0000313" key="3">
    <source>
        <dbReference type="Proteomes" id="UP001211005"/>
    </source>
</evidence>
<reference evidence="2 3" key="1">
    <citation type="submission" date="2022-12" db="EMBL/GenBank/DDBJ databases">
        <title>Hymenobacter canadensis sp. nov. isolated from lake water of the Cambridge Bay, Canada.</title>
        <authorList>
            <person name="Kim W.H."/>
            <person name="Lee Y.M."/>
        </authorList>
    </citation>
    <scope>NUCLEOTIDE SEQUENCE [LARGE SCALE GENOMIC DNA]</scope>
    <source>
        <strain evidence="2 3">PAMC 29467</strain>
    </source>
</reference>
<evidence type="ECO:0000313" key="2">
    <source>
        <dbReference type="EMBL" id="WBA40610.1"/>
    </source>
</evidence>
<evidence type="ECO:0008006" key="4">
    <source>
        <dbReference type="Google" id="ProtNLM"/>
    </source>
</evidence>
<dbReference type="InterPro" id="IPR051200">
    <property type="entry name" value="Host-pathogen_enzymatic-act"/>
</dbReference>
<evidence type="ECO:0000256" key="1">
    <source>
        <dbReference type="SAM" id="SignalP"/>
    </source>
</evidence>
<accession>A0ABY7LJJ7</accession>
<dbReference type="InterPro" id="IPR011048">
    <property type="entry name" value="Haem_d1_sf"/>
</dbReference>
<dbReference type="Gene3D" id="2.130.10.10">
    <property type="entry name" value="YVTN repeat-like/Quinoprotein amine dehydrogenase"/>
    <property type="match status" value="1"/>
</dbReference>
<dbReference type="PANTHER" id="PTHR47197">
    <property type="entry name" value="PROTEIN NIRF"/>
    <property type="match status" value="1"/>
</dbReference>
<keyword evidence="1" id="KW-0732">Signal</keyword>
<feature type="chain" id="PRO_5045976124" description="YncE family protein" evidence="1">
    <location>
        <begin position="27"/>
        <end position="353"/>
    </location>
</feature>
<keyword evidence="3" id="KW-1185">Reference proteome</keyword>
<dbReference type="RefSeq" id="WP_269558697.1">
    <property type="nucleotide sequence ID" value="NZ_CP114767.1"/>
</dbReference>
<sequence>MFHFPMATRRYALLGAASFLTLAVTSCDPDDEVTPVTPPVTTQTVYVVNEGPFLTGSGSVSVFSKATKEVQKDPFLAANGRGVGNVLQSMTIVGDNAYLVANNSNWVEVVTLADFKSVKKITGLSQPRYLVQVAPNKAYLTEWQGNFTSGYTAGRVSVLDLTTNTVTKTIPVGINPEQLTVAGGKVYVANSDGNTLTVINPTTDAVEGTVTVPAGPKNVTTDASGNVWVLSDDYTEPLASLVRFSPGTPTQQTRITFPEDYRNGNLRVNGAGDKIYVGLATGVYQLPITATSLPTTPLIRRSFYGLGIDPQDNTIYAGTGSFSADGRVVRFSATGAAVDSFAVGIAPNGFLFK</sequence>
<proteinExistence type="predicted"/>
<protein>
    <recommendedName>
        <fullName evidence="4">YncE family protein</fullName>
    </recommendedName>
</protein>
<dbReference type="InterPro" id="IPR011964">
    <property type="entry name" value="YVTN_b-propeller_repeat"/>
</dbReference>
<dbReference type="Proteomes" id="UP001211005">
    <property type="component" value="Chromosome"/>
</dbReference>
<dbReference type="SUPFAM" id="SSF51004">
    <property type="entry name" value="C-terminal (heme d1) domain of cytochrome cd1-nitrite reductase"/>
    <property type="match status" value="1"/>
</dbReference>
<dbReference type="PANTHER" id="PTHR47197:SF3">
    <property type="entry name" value="DIHYDRO-HEME D1 DEHYDROGENASE"/>
    <property type="match status" value="1"/>
</dbReference>
<name>A0ABY7LJJ7_9BACT</name>
<dbReference type="InterPro" id="IPR031815">
    <property type="entry name" value="DUF5074"/>
</dbReference>
<dbReference type="InterPro" id="IPR015943">
    <property type="entry name" value="WD40/YVTN_repeat-like_dom_sf"/>
</dbReference>
<feature type="signal peptide" evidence="1">
    <location>
        <begin position="1"/>
        <end position="26"/>
    </location>
</feature>
<dbReference type="Pfam" id="PF16819">
    <property type="entry name" value="DUF5074"/>
    <property type="match status" value="1"/>
</dbReference>
<gene>
    <name evidence="2" type="ORF">O3303_12330</name>
</gene>
<dbReference type="EMBL" id="CP114767">
    <property type="protein sequence ID" value="WBA40610.1"/>
    <property type="molecule type" value="Genomic_DNA"/>
</dbReference>
<dbReference type="NCBIfam" id="TIGR02276">
    <property type="entry name" value="beta_rpt_yvtn"/>
    <property type="match status" value="2"/>
</dbReference>